<evidence type="ECO:0000313" key="1">
    <source>
        <dbReference type="EMBL" id="KKL87517.1"/>
    </source>
</evidence>
<dbReference type="AlphaFoldDB" id="A0A0F9IJT6"/>
<organism evidence="1">
    <name type="scientific">marine sediment metagenome</name>
    <dbReference type="NCBI Taxonomy" id="412755"/>
    <lineage>
        <taxon>unclassified sequences</taxon>
        <taxon>metagenomes</taxon>
        <taxon>ecological metagenomes</taxon>
    </lineage>
</organism>
<name>A0A0F9IJT6_9ZZZZ</name>
<gene>
    <name evidence="1" type="ORF">LCGC14_1933980</name>
</gene>
<proteinExistence type="predicted"/>
<dbReference type="EMBL" id="LAZR01020816">
    <property type="protein sequence ID" value="KKL87517.1"/>
    <property type="molecule type" value="Genomic_DNA"/>
</dbReference>
<reference evidence="1" key="1">
    <citation type="journal article" date="2015" name="Nature">
        <title>Complex archaea that bridge the gap between prokaryotes and eukaryotes.</title>
        <authorList>
            <person name="Spang A."/>
            <person name="Saw J.H."/>
            <person name="Jorgensen S.L."/>
            <person name="Zaremba-Niedzwiedzka K."/>
            <person name="Martijn J."/>
            <person name="Lind A.E."/>
            <person name="van Eijk R."/>
            <person name="Schleper C."/>
            <person name="Guy L."/>
            <person name="Ettema T.J."/>
        </authorList>
    </citation>
    <scope>NUCLEOTIDE SEQUENCE</scope>
</reference>
<comment type="caution">
    <text evidence="1">The sequence shown here is derived from an EMBL/GenBank/DDBJ whole genome shotgun (WGS) entry which is preliminary data.</text>
</comment>
<protein>
    <submittedName>
        <fullName evidence="1">Uncharacterized protein</fullName>
    </submittedName>
</protein>
<sequence length="70" mass="7947">MSDYMWQTLLSVQANLDDLKKDLAKIEADDVVNPLIIGVLGYRRRKLSDTVEKISQLTEALIRNVKSDAK</sequence>
<accession>A0A0F9IJT6</accession>